<dbReference type="Gramene" id="Ma06_t32290.1">
    <property type="protein sequence ID" value="Ma06_p32290.1"/>
    <property type="gene ID" value="Ma06_g32290"/>
</dbReference>
<dbReference type="InParanoid" id="A0A804JMU8"/>
<dbReference type="PANTHER" id="PTHR33739">
    <property type="entry name" value="OS07G0681500 PROTEIN"/>
    <property type="match status" value="1"/>
</dbReference>
<evidence type="ECO:0000256" key="2">
    <source>
        <dbReference type="SAM" id="Phobius"/>
    </source>
</evidence>
<accession>A0A804JMU8</accession>
<dbReference type="EnsemblPlants" id="Ma06_t32290.1">
    <property type="protein sequence ID" value="Ma06_p32290.1"/>
    <property type="gene ID" value="Ma06_g32290"/>
</dbReference>
<feature type="transmembrane region" description="Helical" evidence="2">
    <location>
        <begin position="1201"/>
        <end position="1224"/>
    </location>
</feature>
<keyword evidence="2" id="KW-1133">Transmembrane helix</keyword>
<dbReference type="GO" id="GO:0016592">
    <property type="term" value="C:mediator complex"/>
    <property type="evidence" value="ECO:0007669"/>
    <property type="project" value="InterPro"/>
</dbReference>
<feature type="transmembrane region" description="Helical" evidence="2">
    <location>
        <begin position="1142"/>
        <end position="1167"/>
    </location>
</feature>
<dbReference type="GO" id="GO:2000762">
    <property type="term" value="P:regulation of phenylpropanoid metabolic process"/>
    <property type="evidence" value="ECO:0007669"/>
    <property type="project" value="InterPro"/>
</dbReference>
<dbReference type="OrthoDB" id="625764at2759"/>
<protein>
    <submittedName>
        <fullName evidence="3">(wild Malaysian banana) hypothetical protein</fullName>
    </submittedName>
</protein>
<keyword evidence="2" id="KW-0812">Transmembrane</keyword>
<feature type="compositionally biased region" description="Low complexity" evidence="1">
    <location>
        <begin position="835"/>
        <end position="850"/>
    </location>
</feature>
<feature type="region of interest" description="Disordered" evidence="1">
    <location>
        <begin position="828"/>
        <end position="851"/>
    </location>
</feature>
<name>A0A804JMU8_MUSAM</name>
<keyword evidence="2" id="KW-0472">Membrane</keyword>
<dbReference type="Proteomes" id="UP000012960">
    <property type="component" value="Unplaced"/>
</dbReference>
<dbReference type="OMA" id="YSAQWIP"/>
<dbReference type="EMBL" id="HG996471">
    <property type="protein sequence ID" value="CAG1848052.1"/>
    <property type="molecule type" value="Genomic_DNA"/>
</dbReference>
<evidence type="ECO:0000313" key="5">
    <source>
        <dbReference type="Proteomes" id="UP000012960"/>
    </source>
</evidence>
<evidence type="ECO:0000313" key="4">
    <source>
        <dbReference type="EnsemblPlants" id="Ma06_p32290.1"/>
    </source>
</evidence>
<keyword evidence="5" id="KW-1185">Reference proteome</keyword>
<reference evidence="3" key="1">
    <citation type="submission" date="2021-03" db="EMBL/GenBank/DDBJ databases">
        <authorList>
            <consortium name="Genoscope - CEA"/>
            <person name="William W."/>
        </authorList>
    </citation>
    <scope>NUCLEOTIDE SEQUENCE</scope>
    <source>
        <strain evidence="3">Doubled-haploid Pahang</strain>
    </source>
</reference>
<reference evidence="4" key="2">
    <citation type="submission" date="2021-05" db="UniProtKB">
        <authorList>
            <consortium name="EnsemblPlants"/>
        </authorList>
    </citation>
    <scope>IDENTIFICATION</scope>
    <source>
        <strain evidence="4">subsp. malaccensis</strain>
    </source>
</reference>
<dbReference type="PANTHER" id="PTHR33739:SF5">
    <property type="entry name" value="MEDIATOR OF RNA POLYMERASE II TRANSCRIPTION SUBUNIT 33A"/>
    <property type="match status" value="1"/>
</dbReference>
<sequence length="1327" mass="144260">MSLVTESLMGSPWDEVAEYTKAAQGTGCDPAVWTVHVSSTLAAHVVPLPSPELAQLLVSHLCWGNNVPLAWKYVERALAANIAPPMLLLALLSVRIIPSRCSKPVAYRLYLELLQRHAFIFTSQIKGPSFKKIMASINDVLHLSEKFGIQASEPGVLVVEYVFSILWQLLDATLDDEGLQELTPEKKAKWISRPHDMEIDGEDAFDEKKTEYNEKLQKANTIMAIELIWHFLNHKVISKLLSLARENMPSHWGSFAQSLHLLATSSSALHNSTISVDKLQQFVQDIWKFGREWKPSHHQEICTLIAHGSLPSAGGCCHGSTSGALWIPVDLYLEDCLDASVAATDAIEVLSGLIKALRALNGSTWHDAFLAIWMASLRVVQRERDPHEGPVPRLDTRLCMLLSITILSIANIIEEEEATIIDEAELSNQWKEKTAGGKCRKDLVSSLQILGDYESLLVPPLSVTSVANQAAAKAMMFVSGLTGGSGYLENVAMSDKTVNCAGNMRHLIIEACISRNLLDTSAYFWPGYITARINQIPHSMPNQVPNWSALMKGAPLTSSMVNALVATPASSLAELEKIFEIAINGSDDDKISAATILCGASLFRGWNIQEHTVRFVVKLLSPPIPVDYAEGESHLISHGPMLNVVLTGISPVDCVQIFSFHGLVPELAGALMAICEVFGSCFPSISWTNTTGEEISVHTVFSNAFILLLRLWKFNHPPLEYCILGDGAPVGSQLTPEFLLLIRNSRVLSDAKLTKNRSNHGRLSTSTSSSSVHPIFVDSFPKLKTWYRQHQACLASTLSGLVHGTPVHQNVDALLNMMFRKFTKGGSQPVCPGTSGNSSLSSSSGPASDDNSFRPKLPAWDIMEAVPFVVDAALTACSHGRLYPRELATGLKDLADFLPASLATIVSYFSAEVTRGVWKPAFMNGTDWPSPAANLSTVEENIKRIVAATGVDVPSLAAGGSSLATLPLPLAAFVSLTITYKLDKASERFLNLAGPALENLAASCPWPSMPIVAALWAQKVKRWTDFLVFSASRTVFHHNNDAVVQLLRSCFTATLGLCTQISSNGGVGGLLGHGFGSHFSGGLSPVAPGILYLRVYRCIKDIFSLTENILSLLMDAVKEITESVVSKERSDKMKKTKYGMKYGQVSLAAAMTQVKVAAALGATFVWLSGGSGIVQCLIQEILPSWFLSVHELDLEGGNGGMVYTLSGYALAYFAVLSGMFAWGIDSVSVSKRRPRVIASHMDFLSSVLDGKISLGCNWVLWRAYVSGFLGLVVQCAPYWVLEVDLHILKKLSRGLKQWKEDELALALLKRGGVEAMGAAAEVILSNE</sequence>
<dbReference type="InterPro" id="IPR039638">
    <property type="entry name" value="MED33A/B"/>
</dbReference>
<evidence type="ECO:0000313" key="3">
    <source>
        <dbReference type="EMBL" id="CAG1848052.1"/>
    </source>
</evidence>
<evidence type="ECO:0000256" key="1">
    <source>
        <dbReference type="SAM" id="MobiDB-lite"/>
    </source>
</evidence>
<organism evidence="4 5">
    <name type="scientific">Musa acuminata subsp. malaccensis</name>
    <name type="common">Wild banana</name>
    <name type="synonym">Musa malaccensis</name>
    <dbReference type="NCBI Taxonomy" id="214687"/>
    <lineage>
        <taxon>Eukaryota</taxon>
        <taxon>Viridiplantae</taxon>
        <taxon>Streptophyta</taxon>
        <taxon>Embryophyta</taxon>
        <taxon>Tracheophyta</taxon>
        <taxon>Spermatophyta</taxon>
        <taxon>Magnoliopsida</taxon>
        <taxon>Liliopsida</taxon>
        <taxon>Zingiberales</taxon>
        <taxon>Musaceae</taxon>
        <taxon>Musa</taxon>
    </lineage>
</organism>
<proteinExistence type="predicted"/>
<gene>
    <name evidence="3" type="ORF">GSMUA_178470.1</name>
</gene>